<reference evidence="1" key="1">
    <citation type="journal article" date="2014" name="Front. Microbiol.">
        <title>High frequency of phylogenetically diverse reductive dehalogenase-homologous genes in deep subseafloor sedimentary metagenomes.</title>
        <authorList>
            <person name="Kawai M."/>
            <person name="Futagami T."/>
            <person name="Toyoda A."/>
            <person name="Takaki Y."/>
            <person name="Nishi S."/>
            <person name="Hori S."/>
            <person name="Arai W."/>
            <person name="Tsubouchi T."/>
            <person name="Morono Y."/>
            <person name="Uchiyama I."/>
            <person name="Ito T."/>
            <person name="Fujiyama A."/>
            <person name="Inagaki F."/>
            <person name="Takami H."/>
        </authorList>
    </citation>
    <scope>NUCLEOTIDE SEQUENCE</scope>
    <source>
        <strain evidence="1">Expedition CK06-06</strain>
    </source>
</reference>
<evidence type="ECO:0000313" key="1">
    <source>
        <dbReference type="EMBL" id="GAH99970.1"/>
    </source>
</evidence>
<protein>
    <submittedName>
        <fullName evidence="1">Uncharacterized protein</fullName>
    </submittedName>
</protein>
<dbReference type="AlphaFoldDB" id="X1L274"/>
<gene>
    <name evidence="1" type="ORF">S06H3_07695</name>
</gene>
<proteinExistence type="predicted"/>
<comment type="caution">
    <text evidence="1">The sequence shown here is derived from an EMBL/GenBank/DDBJ whole genome shotgun (WGS) entry which is preliminary data.</text>
</comment>
<sequence length="38" mass="4247">GNKLTDVKISSFDARRIHGSKKNIEILKECRVAIIVGH</sequence>
<name>X1L274_9ZZZZ</name>
<organism evidence="1">
    <name type="scientific">marine sediment metagenome</name>
    <dbReference type="NCBI Taxonomy" id="412755"/>
    <lineage>
        <taxon>unclassified sequences</taxon>
        <taxon>metagenomes</taxon>
        <taxon>ecological metagenomes</taxon>
    </lineage>
</organism>
<accession>X1L274</accession>
<dbReference type="EMBL" id="BARV01003148">
    <property type="protein sequence ID" value="GAH99970.1"/>
    <property type="molecule type" value="Genomic_DNA"/>
</dbReference>
<feature type="non-terminal residue" evidence="1">
    <location>
        <position position="1"/>
    </location>
</feature>